<feature type="transmembrane region" description="Helical" evidence="2">
    <location>
        <begin position="339"/>
        <end position="358"/>
    </location>
</feature>
<dbReference type="InterPro" id="IPR052722">
    <property type="entry name" value="PgpH_phosphodiesterase"/>
</dbReference>
<dbReference type="CDD" id="cd00077">
    <property type="entry name" value="HDc"/>
    <property type="match status" value="1"/>
</dbReference>
<feature type="transmembrane region" description="Helical" evidence="2">
    <location>
        <begin position="505"/>
        <end position="529"/>
    </location>
</feature>
<dbReference type="AlphaFoldDB" id="A0A5B8XRN7"/>
<keyword evidence="2" id="KW-0812">Transmembrane</keyword>
<accession>A0A5B8XRN7</accession>
<proteinExistence type="predicted"/>
<dbReference type="PANTHER" id="PTHR36442">
    <property type="entry name" value="CYCLIC-DI-AMP PHOSPHODIESTERASE PGPH"/>
    <property type="match status" value="1"/>
</dbReference>
<feature type="transmembrane region" description="Helical" evidence="2">
    <location>
        <begin position="370"/>
        <end position="390"/>
    </location>
</feature>
<dbReference type="Pfam" id="PF07698">
    <property type="entry name" value="7TM-7TMR_HD"/>
    <property type="match status" value="1"/>
</dbReference>
<dbReference type="Proteomes" id="UP000321595">
    <property type="component" value="Chromosome"/>
</dbReference>
<dbReference type="SUPFAM" id="SSF109604">
    <property type="entry name" value="HD-domain/PDEase-like"/>
    <property type="match status" value="1"/>
</dbReference>
<feature type="domain" description="HD/PDEase" evidence="3">
    <location>
        <begin position="558"/>
        <end position="717"/>
    </location>
</feature>
<dbReference type="KEGG" id="bbae:FRD01_01930"/>
<sequence>MPKRLKKRAQDSWFTKVFSHPAGQLAAFAGFVVALVLLVTADFDQSERLLRELAVGDTATKDIIAQRDFTYVQRDEVATRMQREQVANETPAVFDWQEGLNAQLRKSISEAFDQMRVQLALRIDGQSDEAPEQIIARADPARRVAISRELRQEHFDQKLGVQLRDSDFEAFARNGFSAGTESQLVELVSEVMSNIIVASRRILEMERERGIFLRRMRENQVLIEYHVADIDSRFVSLERTPVLVEEAAATSLTSVGDRELRNAIISTASSLMRPNTNINQSETLARRSQVQSGVADQLVREEIREGQVLIHRGEVVTQRHRRQIDTMLNAERSFESTQGFAGVVLLSLIFVTTLHIFGRRNLRFFASSTKDLIFVAASMLLMLGLTRFSIVVSELLAQQLGFPSNFLLFGIPFAAAGMLIRLVLNSEHATIFTIVFALLVGVMGDQSLELASFAAIGGFVGAGGATKVRSRLALIWSGLIVGGVNALLVLAILLMNAELFSFTTLAALGLAVFGGVLSGFLVSALLPIVESVFEYTTDVKLLELANLDHPALRELIMRAPGSYHHSMMVSSLCEAAAESIQANALLARVGAYYHDIGKAKNPGYFAENQKLGMNPHDKLKPNMSALIIKAHVKDGLEMARQHRLPKAIQDFIAQHHGTSLIAYFYHKAKQQEDPDIQEVDEKDYRYPGPRPQSREIAICLLADGIEAASRAMPEPTPAKLKGLVQTMISNAFTTGQLDECDLTLKDLNTIATAFHRILTGIYHHRPEYPGEKKDKSSDVDKRQKPKKPKDEEVATSDVWELTERARQEEENGSGTDAAGEGRKPSAGGTARKNDKDSRRTTLPRLGGGGS</sequence>
<organism evidence="4 5">
    <name type="scientific">Microvenator marinus</name>
    <dbReference type="NCBI Taxonomy" id="2600177"/>
    <lineage>
        <taxon>Bacteria</taxon>
        <taxon>Deltaproteobacteria</taxon>
        <taxon>Bradymonadales</taxon>
        <taxon>Microvenatoraceae</taxon>
        <taxon>Microvenator</taxon>
    </lineage>
</organism>
<dbReference type="InterPro" id="IPR011621">
    <property type="entry name" value="Metal-dep_PHydrolase_7TM_intra"/>
</dbReference>
<dbReference type="Pfam" id="PF01966">
    <property type="entry name" value="HD"/>
    <property type="match status" value="1"/>
</dbReference>
<dbReference type="SMART" id="SM00471">
    <property type="entry name" value="HDc"/>
    <property type="match status" value="1"/>
</dbReference>
<dbReference type="InterPro" id="IPR006674">
    <property type="entry name" value="HD_domain"/>
</dbReference>
<dbReference type="EMBL" id="CP042467">
    <property type="protein sequence ID" value="QED26039.1"/>
    <property type="molecule type" value="Genomic_DNA"/>
</dbReference>
<keyword evidence="2" id="KW-0472">Membrane</keyword>
<feature type="transmembrane region" description="Helical" evidence="2">
    <location>
        <begin position="402"/>
        <end position="424"/>
    </location>
</feature>
<evidence type="ECO:0000259" key="3">
    <source>
        <dbReference type="SMART" id="SM00471"/>
    </source>
</evidence>
<dbReference type="NCBIfam" id="TIGR00277">
    <property type="entry name" value="HDIG"/>
    <property type="match status" value="1"/>
</dbReference>
<dbReference type="Gene3D" id="1.10.3210.10">
    <property type="entry name" value="Hypothetical protein af1432"/>
    <property type="match status" value="1"/>
</dbReference>
<feature type="transmembrane region" description="Helical" evidence="2">
    <location>
        <begin position="431"/>
        <end position="460"/>
    </location>
</feature>
<keyword evidence="5" id="KW-1185">Reference proteome</keyword>
<dbReference type="InterPro" id="IPR006675">
    <property type="entry name" value="HDIG_dom"/>
</dbReference>
<feature type="compositionally biased region" description="Basic and acidic residues" evidence="1">
    <location>
        <begin position="765"/>
        <end position="792"/>
    </location>
</feature>
<feature type="transmembrane region" description="Helical" evidence="2">
    <location>
        <begin position="472"/>
        <end position="493"/>
    </location>
</feature>
<name>A0A5B8XRN7_9DELT</name>
<gene>
    <name evidence="4" type="ORF">FRD01_01930</name>
</gene>
<dbReference type="Pfam" id="PF07697">
    <property type="entry name" value="7TMR-HDED"/>
    <property type="match status" value="1"/>
</dbReference>
<protein>
    <submittedName>
        <fullName evidence="4">HDIG domain-containing protein</fullName>
    </submittedName>
</protein>
<evidence type="ECO:0000313" key="5">
    <source>
        <dbReference type="Proteomes" id="UP000321595"/>
    </source>
</evidence>
<evidence type="ECO:0000313" key="4">
    <source>
        <dbReference type="EMBL" id="QED26039.1"/>
    </source>
</evidence>
<evidence type="ECO:0000256" key="2">
    <source>
        <dbReference type="SAM" id="Phobius"/>
    </source>
</evidence>
<keyword evidence="2" id="KW-1133">Transmembrane helix</keyword>
<reference evidence="4 5" key="1">
    <citation type="submission" date="2019-08" db="EMBL/GenBank/DDBJ databases">
        <authorList>
            <person name="Liang Q."/>
        </authorList>
    </citation>
    <scope>NUCLEOTIDE SEQUENCE [LARGE SCALE GENOMIC DNA]</scope>
    <source>
        <strain evidence="4 5">V1718</strain>
    </source>
</reference>
<dbReference type="InterPro" id="IPR011624">
    <property type="entry name" value="Metal-dep_PHydrolase_7TM_extra"/>
</dbReference>
<dbReference type="InterPro" id="IPR003607">
    <property type="entry name" value="HD/PDEase_dom"/>
</dbReference>
<feature type="region of interest" description="Disordered" evidence="1">
    <location>
        <begin position="765"/>
        <end position="850"/>
    </location>
</feature>
<evidence type="ECO:0000256" key="1">
    <source>
        <dbReference type="SAM" id="MobiDB-lite"/>
    </source>
</evidence>
<dbReference type="PANTHER" id="PTHR36442:SF1">
    <property type="entry name" value="CYCLIC-DI-AMP PHOSPHODIESTERASE PGPH"/>
    <property type="match status" value="1"/>
</dbReference>
<dbReference type="OrthoDB" id="9806952at2"/>